<dbReference type="BioCyc" id="LINT1193029:G11R4-1095-MONOMER"/>
<feature type="transmembrane region" description="Helical" evidence="1">
    <location>
        <begin position="21"/>
        <end position="41"/>
    </location>
</feature>
<comment type="caution">
    <text evidence="2">The sequence shown here is derived from an EMBL/GenBank/DDBJ whole genome shotgun (WGS) entry which is preliminary data.</text>
</comment>
<gene>
    <name evidence="2" type="ORF">LEP1GSC124_1554</name>
</gene>
<protein>
    <submittedName>
        <fullName evidence="2">Uncharacterized protein</fullName>
    </submittedName>
</protein>
<keyword evidence="1" id="KW-0472">Membrane</keyword>
<reference evidence="2 3" key="1">
    <citation type="submission" date="2013-01" db="EMBL/GenBank/DDBJ databases">
        <authorList>
            <person name="Harkins D.M."/>
            <person name="Durkin A.S."/>
            <person name="Brinkac L.M."/>
            <person name="Haft D.H."/>
            <person name="Selengut J.D."/>
            <person name="Sanka R."/>
            <person name="DePew J."/>
            <person name="Purushe J."/>
            <person name="Picardeau M."/>
            <person name="Werts C."/>
            <person name="Goarant C."/>
            <person name="Vinetz J.M."/>
            <person name="Sutton G.G."/>
            <person name="Nierman W.C."/>
            <person name="Fouts D.E."/>
        </authorList>
    </citation>
    <scope>NUCLEOTIDE SEQUENCE [LARGE SCALE GENOMIC DNA]</scope>
    <source>
        <strain evidence="2 3">200701872</strain>
    </source>
</reference>
<feature type="transmembrane region" description="Helical" evidence="1">
    <location>
        <begin position="77"/>
        <end position="102"/>
    </location>
</feature>
<proteinExistence type="predicted"/>
<keyword evidence="1" id="KW-0812">Transmembrane</keyword>
<evidence type="ECO:0000313" key="3">
    <source>
        <dbReference type="Proteomes" id="UP000012117"/>
    </source>
</evidence>
<accession>M7A694</accession>
<evidence type="ECO:0000256" key="1">
    <source>
        <dbReference type="SAM" id="Phobius"/>
    </source>
</evidence>
<organism evidence="2 3">
    <name type="scientific">Leptospira interrogans serovar Pyrogenes str. 200701872</name>
    <dbReference type="NCBI Taxonomy" id="1193029"/>
    <lineage>
        <taxon>Bacteria</taxon>
        <taxon>Pseudomonadati</taxon>
        <taxon>Spirochaetota</taxon>
        <taxon>Spirochaetia</taxon>
        <taxon>Leptospirales</taxon>
        <taxon>Leptospiraceae</taxon>
        <taxon>Leptospira</taxon>
    </lineage>
</organism>
<dbReference type="AlphaFoldDB" id="M7A694"/>
<sequence length="103" mass="11433">MQILQQTKSAEKAGDRNKGSKIGLFMTGFLQVFLVAVNSYLISREQYIPVFFVGGLISFVWTWNVQRIAFGTMQDRITYALGAGCGSLTGLSLSVYALRIFII</sequence>
<dbReference type="EMBL" id="AKWN02000021">
    <property type="protein sequence ID" value="EMP09500.1"/>
    <property type="molecule type" value="Genomic_DNA"/>
</dbReference>
<keyword evidence="1" id="KW-1133">Transmembrane helix</keyword>
<evidence type="ECO:0000313" key="2">
    <source>
        <dbReference type="EMBL" id="EMP09500.1"/>
    </source>
</evidence>
<feature type="transmembrane region" description="Helical" evidence="1">
    <location>
        <begin position="47"/>
        <end position="65"/>
    </location>
</feature>
<dbReference type="Proteomes" id="UP000012117">
    <property type="component" value="Unassembled WGS sequence"/>
</dbReference>
<name>M7A694_LEPIR</name>